<evidence type="ECO:0000313" key="3">
    <source>
        <dbReference type="Proteomes" id="UP001428341"/>
    </source>
</evidence>
<dbReference type="PANTHER" id="PTHR31182">
    <property type="entry name" value="C2 NT-TYPE DOMAIN-CONTAINING PROTEIN"/>
    <property type="match status" value="1"/>
</dbReference>
<protein>
    <submittedName>
        <fullName evidence="2">Uncharacterized protein</fullName>
    </submittedName>
</protein>
<name>A0AAP0QIY5_9ROSI</name>
<reference evidence="2 3" key="1">
    <citation type="submission" date="2024-05" db="EMBL/GenBank/DDBJ databases">
        <title>Haplotype-resolved chromosome-level genome assembly of Huyou (Citrus changshanensis).</title>
        <authorList>
            <person name="Miao C."/>
            <person name="Chen W."/>
            <person name="Wu Y."/>
            <person name="Wang L."/>
            <person name="Zhao S."/>
            <person name="Grierson D."/>
            <person name="Xu C."/>
            <person name="Chen K."/>
        </authorList>
    </citation>
    <scope>NUCLEOTIDE SEQUENCE [LARGE SCALE GENOMIC DNA]</scope>
    <source>
        <strain evidence="2">01-14</strain>
        <tissue evidence="2">Leaf</tissue>
    </source>
</reference>
<feature type="compositionally biased region" description="Basic and acidic residues" evidence="1">
    <location>
        <begin position="342"/>
        <end position="358"/>
    </location>
</feature>
<evidence type="ECO:0000256" key="1">
    <source>
        <dbReference type="SAM" id="MobiDB-lite"/>
    </source>
</evidence>
<dbReference type="AlphaFoldDB" id="A0AAP0QIY5"/>
<keyword evidence="3" id="KW-1185">Reference proteome</keyword>
<dbReference type="Proteomes" id="UP001428341">
    <property type="component" value="Unassembled WGS sequence"/>
</dbReference>
<accession>A0AAP0QIY5</accession>
<sequence>MEKTVEFFKFKEKDFDDKFNREGDEVGDGVVQWNNQDSHYCGHSFPWELHFTIFNEKELQFNIPLTVTDDTIEGATYLCICSRILAGWAKINSASYNITKLWRSSFDGKRQASAVKAGLLKNSKSLRHSVNRRILPWRKRKLRFRSHKTKEEPLLKKNYRKEGGEDIDFVCRQLSSSDDSGFAKVQQEVDHHSLNLGVTIFRRAAGKSKEVISRDGNMKLPAQVSLLLLIKGACAQQSEFHNLITKGSFDWRNLCENEEYIHWFPDKHFDLETVLEAQICPLFVVPKKSFVVFFNPEGLELGRDHSLWKLTTFIDTLGERLYEGCNQAYILKFDKDATIKQLPKDTKSSEENNSKASDKAAPGANPFEGTSVVYRVEKGTVYRGNVSCNEYIKSFLAAIPVRELHTDIRKGLMASTPLHHRLQVEFHYTRLLKPQEAEFAAGEVTNDDIPAMQASLAVA</sequence>
<dbReference type="EMBL" id="JBCGBO010000007">
    <property type="protein sequence ID" value="KAK9187506.1"/>
    <property type="molecule type" value="Genomic_DNA"/>
</dbReference>
<organism evidence="2 3">
    <name type="scientific">Citrus x changshan-huyou</name>
    <dbReference type="NCBI Taxonomy" id="2935761"/>
    <lineage>
        <taxon>Eukaryota</taxon>
        <taxon>Viridiplantae</taxon>
        <taxon>Streptophyta</taxon>
        <taxon>Embryophyta</taxon>
        <taxon>Tracheophyta</taxon>
        <taxon>Spermatophyta</taxon>
        <taxon>Magnoliopsida</taxon>
        <taxon>eudicotyledons</taxon>
        <taxon>Gunneridae</taxon>
        <taxon>Pentapetalae</taxon>
        <taxon>rosids</taxon>
        <taxon>malvids</taxon>
        <taxon>Sapindales</taxon>
        <taxon>Rutaceae</taxon>
        <taxon>Aurantioideae</taxon>
        <taxon>Citrus</taxon>
    </lineage>
</organism>
<evidence type="ECO:0000313" key="2">
    <source>
        <dbReference type="EMBL" id="KAK9187506.1"/>
    </source>
</evidence>
<comment type="caution">
    <text evidence="2">The sequence shown here is derived from an EMBL/GenBank/DDBJ whole genome shotgun (WGS) entry which is preliminary data.</text>
</comment>
<proteinExistence type="predicted"/>
<gene>
    <name evidence="2" type="ORF">WN944_018903</name>
</gene>
<dbReference type="PANTHER" id="PTHR31182:SF23">
    <property type="entry name" value="SPLICING FACTOR 3A SUBUNIT"/>
    <property type="match status" value="1"/>
</dbReference>
<feature type="region of interest" description="Disordered" evidence="1">
    <location>
        <begin position="342"/>
        <end position="363"/>
    </location>
</feature>